<feature type="domain" description="N-acetyltransferase" evidence="1">
    <location>
        <begin position="22"/>
        <end position="191"/>
    </location>
</feature>
<reference evidence="2 3" key="1">
    <citation type="submission" date="2010-04" db="EMBL/GenBank/DDBJ databases">
        <authorList>
            <person name="Weinstock G."/>
            <person name="Sodergren E."/>
            <person name="Clifton S."/>
            <person name="Fulton L."/>
            <person name="Fulton B."/>
            <person name="Courtney L."/>
            <person name="Fronick C."/>
            <person name="Harrison M."/>
            <person name="Strong C."/>
            <person name="Farmer C."/>
            <person name="Delahaunty K."/>
            <person name="Markovic C."/>
            <person name="Hall O."/>
            <person name="Minx P."/>
            <person name="Tomlinson C."/>
            <person name="Mitreva M."/>
            <person name="Hou S."/>
            <person name="Wollam A."/>
            <person name="Pepin K.H."/>
            <person name="Johnson M."/>
            <person name="Bhonagiri V."/>
            <person name="Zhang X."/>
            <person name="Suruliraj S."/>
            <person name="Warren W."/>
            <person name="Chinwalla A."/>
            <person name="Mardis E.R."/>
            <person name="Wilson R.K."/>
        </authorList>
    </citation>
    <scope>NUCLEOTIDE SEQUENCE [LARGE SCALE GENOMIC DNA]</scope>
    <source>
        <strain evidence="2 3">DSM 20306</strain>
    </source>
</reference>
<comment type="caution">
    <text evidence="2">The sequence shown here is derived from an EMBL/GenBank/DDBJ whole genome shotgun (WGS) entry which is preliminary data.</text>
</comment>
<dbReference type="Pfam" id="PF00583">
    <property type="entry name" value="Acetyltransf_1"/>
    <property type="match status" value="1"/>
</dbReference>
<dbReference type="SUPFAM" id="SSF56059">
    <property type="entry name" value="Glutathione synthetase ATP-binding domain-like"/>
    <property type="match status" value="1"/>
</dbReference>
<dbReference type="InterPro" id="IPR016102">
    <property type="entry name" value="Succinyl-CoA_synth-like"/>
</dbReference>
<evidence type="ECO:0000313" key="3">
    <source>
        <dbReference type="Proteomes" id="UP000006015"/>
    </source>
</evidence>
<evidence type="ECO:0000313" key="2">
    <source>
        <dbReference type="EMBL" id="EFG80363.1"/>
    </source>
</evidence>
<dbReference type="InterPro" id="IPR016181">
    <property type="entry name" value="Acyl_CoA_acyltransferase"/>
</dbReference>
<evidence type="ECO:0000259" key="1">
    <source>
        <dbReference type="PROSITE" id="PS51186"/>
    </source>
</evidence>
<accession>A0ABN0ACG1</accession>
<name>A0ABN0ACG1_CORAM</name>
<sequence length="878" mass="95835">MIAMDSRKSWEADVILNDGGIAALRAIRPDDREKLHSFYARVSDESKYLRFFGNHPALQDEDLQRWIDTDGHDKVTLVMLEREAIIAVAGYELIEQFLPARVGDVSFLVQDSHQSRGCGNILLEHLAEIGREGGIQRFYAEMLMNNRQMAQVFIRAGYSATPEYGDGLLTVDFKIEPNSKSREVVERRELRAEANSISRLLSPNSIAVVGTIEGVGSIIPSLVQGNYRGNLHILTTHPGEASVTETLKRLDVDVDVLLVEHDPGNITEIMAAASTKNAKGIIMVAGNQMAHISEETSRDLVLAARDNGLRALGPAALGIINTDPSVSLNSTPAPMPLAGRIGIFTQSSGVGTLVLSRALERGLGISSFIAAGSFADVTGNDVMQYWGSDDNTSICLLSLDSIGNPRKFFRVLRRLALEKFVIVFMPSRALRSSSHYDVELSSQLEKVDTHALDETIRNTGSMVVTSREAMYDIAQLLDRQPLPQGNRIALISNSTGLSSQMEQSALRFGLIPQEVVASDQLINEVEAALENPEIDAVLCAVVEINTGDFLKECRNELEVLAKETQKVPLIASFIGFDKPHFQQASLPVFDNYADALQALQQVLTNETKRAEARPQPDDEIGEGDIDKAQEIVQRVLRESPQGRWTTDNECAEILDAYGIGVVPWVEVASTDEAVAAAETLGWDVVLKSLSPIVRGRSEWPTVIRHIRDEHSMKDAWNTLREMAVELEIIPADSNDISALNPVVQAHATSGASLTIRAVENPVVGPIISTGISGIPNDLLNDKTWRVPPIRRSDAASMLGSLKASPLLTGYRGSKASRLSTVEDIIMGVSKLKDDISSIVEIELTPVIAGVNATEVVGARMRIAPLKSERDPLARAFTQ</sequence>
<dbReference type="SUPFAM" id="SSF55729">
    <property type="entry name" value="Acyl-CoA N-acyltransferases (Nat)"/>
    <property type="match status" value="1"/>
</dbReference>
<dbReference type="Gene3D" id="3.30.470.20">
    <property type="entry name" value="ATP-grasp fold, B domain"/>
    <property type="match status" value="1"/>
</dbReference>
<dbReference type="Gene3D" id="3.30.1490.20">
    <property type="entry name" value="ATP-grasp fold, A domain"/>
    <property type="match status" value="1"/>
</dbReference>
<dbReference type="InterPro" id="IPR036291">
    <property type="entry name" value="NAD(P)-bd_dom_sf"/>
</dbReference>
<gene>
    <name evidence="2" type="ORF">HMPREF0281_02457</name>
</gene>
<dbReference type="PANTHER" id="PTHR42793">
    <property type="entry name" value="COA BINDING DOMAIN CONTAINING PROTEIN"/>
    <property type="match status" value="1"/>
</dbReference>
<proteinExistence type="predicted"/>
<dbReference type="InterPro" id="IPR000182">
    <property type="entry name" value="GNAT_dom"/>
</dbReference>
<dbReference type="EMBL" id="ADNS01000031">
    <property type="protein sequence ID" value="EFG80363.1"/>
    <property type="molecule type" value="Genomic_DNA"/>
</dbReference>
<keyword evidence="3" id="KW-1185">Reference proteome</keyword>
<dbReference type="Pfam" id="PF13607">
    <property type="entry name" value="Succ_CoA_lig"/>
    <property type="match status" value="1"/>
</dbReference>
<dbReference type="SUPFAM" id="SSF51735">
    <property type="entry name" value="NAD(P)-binding Rossmann-fold domains"/>
    <property type="match status" value="1"/>
</dbReference>
<dbReference type="SUPFAM" id="SSF52210">
    <property type="entry name" value="Succinyl-CoA synthetase domains"/>
    <property type="match status" value="2"/>
</dbReference>
<dbReference type="PROSITE" id="PS51186">
    <property type="entry name" value="GNAT"/>
    <property type="match status" value="1"/>
</dbReference>
<dbReference type="InterPro" id="IPR032875">
    <property type="entry name" value="Succ_CoA_lig_flav_dom"/>
</dbReference>
<dbReference type="Gene3D" id="3.40.50.720">
    <property type="entry name" value="NAD(P)-binding Rossmann-like Domain"/>
    <property type="match status" value="1"/>
</dbReference>
<dbReference type="Proteomes" id="UP000006015">
    <property type="component" value="Unassembled WGS sequence"/>
</dbReference>
<dbReference type="InterPro" id="IPR013815">
    <property type="entry name" value="ATP_grasp_subdomain_1"/>
</dbReference>
<dbReference type="Gene3D" id="3.40.50.261">
    <property type="entry name" value="Succinyl-CoA synthetase domains"/>
    <property type="match status" value="2"/>
</dbReference>
<protein>
    <submittedName>
        <fullName evidence="2">Acetyltransferase, GNAT family</fullName>
    </submittedName>
</protein>
<dbReference type="PANTHER" id="PTHR42793:SF1">
    <property type="entry name" value="PEPTIDYL-LYSINE N-ACETYLTRANSFERASE PATZ"/>
    <property type="match status" value="1"/>
</dbReference>
<organism evidence="2 3">
    <name type="scientific">Corynebacterium ammoniagenes DSM 20306</name>
    <dbReference type="NCBI Taxonomy" id="649754"/>
    <lineage>
        <taxon>Bacteria</taxon>
        <taxon>Bacillati</taxon>
        <taxon>Actinomycetota</taxon>
        <taxon>Actinomycetes</taxon>
        <taxon>Mycobacteriales</taxon>
        <taxon>Corynebacteriaceae</taxon>
        <taxon>Corynebacterium</taxon>
    </lineage>
</organism>
<dbReference type="Gene3D" id="3.40.630.30">
    <property type="match status" value="1"/>
</dbReference>
<dbReference type="Pfam" id="PF13549">
    <property type="entry name" value="ATP-grasp_5"/>
    <property type="match status" value="1"/>
</dbReference>